<name>A0A8D8R365_9HEMI</name>
<organism evidence="2">
    <name type="scientific">Cacopsylla melanoneura</name>
    <dbReference type="NCBI Taxonomy" id="428564"/>
    <lineage>
        <taxon>Eukaryota</taxon>
        <taxon>Metazoa</taxon>
        <taxon>Ecdysozoa</taxon>
        <taxon>Arthropoda</taxon>
        <taxon>Hexapoda</taxon>
        <taxon>Insecta</taxon>
        <taxon>Pterygota</taxon>
        <taxon>Neoptera</taxon>
        <taxon>Paraneoptera</taxon>
        <taxon>Hemiptera</taxon>
        <taxon>Sternorrhyncha</taxon>
        <taxon>Psylloidea</taxon>
        <taxon>Psyllidae</taxon>
        <taxon>Psyllinae</taxon>
        <taxon>Cacopsylla</taxon>
    </lineage>
</organism>
<evidence type="ECO:0000313" key="2">
    <source>
        <dbReference type="EMBL" id="CAG6642105.1"/>
    </source>
</evidence>
<feature type="region of interest" description="Disordered" evidence="1">
    <location>
        <begin position="127"/>
        <end position="158"/>
    </location>
</feature>
<proteinExistence type="predicted"/>
<accession>A0A8D8R365</accession>
<protein>
    <submittedName>
        <fullName evidence="2">Uncharacterized protein</fullName>
    </submittedName>
</protein>
<sequence>MNTSLKFFDRAKHSVSYKNNSFKCNQTNNDNNLLYECLHKECGANIVLDSKKCKIISSNLEHMNHSPLPPMKLKLRSSKNVLQNMNKNNSVKPQNNVSSSTVHNVKLKSMSNNNSNRSCNKETNTHKITHHSHDASKSTTLPVEHASNFSSNKNQREVKPTNNINIKSPAVKGIDNNCDKICLSTHNKETKSTGTQTCVDSHTRSVDTQTTQTYADDE</sequence>
<dbReference type="AlphaFoldDB" id="A0A8D8R365"/>
<dbReference type="EMBL" id="HBUF01120892">
    <property type="protein sequence ID" value="CAG6642105.1"/>
    <property type="molecule type" value="Transcribed_RNA"/>
</dbReference>
<evidence type="ECO:0000256" key="1">
    <source>
        <dbReference type="SAM" id="MobiDB-lite"/>
    </source>
</evidence>
<feature type="compositionally biased region" description="Polar residues" evidence="1">
    <location>
        <begin position="137"/>
        <end position="153"/>
    </location>
</feature>
<reference evidence="2" key="1">
    <citation type="submission" date="2021-05" db="EMBL/GenBank/DDBJ databases">
        <authorList>
            <person name="Alioto T."/>
            <person name="Alioto T."/>
            <person name="Gomez Garrido J."/>
        </authorList>
    </citation>
    <scope>NUCLEOTIDE SEQUENCE</scope>
</reference>
<feature type="compositionally biased region" description="Basic and acidic residues" evidence="1">
    <location>
        <begin position="127"/>
        <end position="136"/>
    </location>
</feature>